<keyword evidence="2" id="KW-0472">Membrane</keyword>
<feature type="transmembrane region" description="Helical" evidence="2">
    <location>
        <begin position="17"/>
        <end position="35"/>
    </location>
</feature>
<keyword evidence="2" id="KW-0812">Transmembrane</keyword>
<name>A0ABQ3GI37_9MICC</name>
<evidence type="ECO:0000313" key="3">
    <source>
        <dbReference type="EMBL" id="GHD05896.1"/>
    </source>
</evidence>
<dbReference type="EMBL" id="BMXK01000006">
    <property type="protein sequence ID" value="GHD05896.1"/>
    <property type="molecule type" value="Genomic_DNA"/>
</dbReference>
<comment type="caution">
    <text evidence="3">The sequence shown here is derived from an EMBL/GenBank/DDBJ whole genome shotgun (WGS) entry which is preliminary data.</text>
</comment>
<dbReference type="RefSeq" id="WP_189349559.1">
    <property type="nucleotide sequence ID" value="NZ_BMXK01000006.1"/>
</dbReference>
<protein>
    <recommendedName>
        <fullName evidence="5">DUF4190 domain-containing protein</fullName>
    </recommendedName>
</protein>
<proteinExistence type="predicted"/>
<keyword evidence="1" id="KW-0732">Signal</keyword>
<feature type="transmembrane region" description="Helical" evidence="2">
    <location>
        <begin position="71"/>
        <end position="91"/>
    </location>
</feature>
<sequence>MSNQIHTGVARTSAGKGLGVAALVTAIVAIVLSALPIINNFAAVLGVIALGLGIASLVIASKRHGGKGLGIASSIIAVVAIIIVFASQAFYGAAIDEVSESFDQAIEEAETGERAATDEEQEETTSVEPLAIGATGQLDDYEVTVDAVNLDAGEEVAAAWEYNEPAEAQYVLADLTATYTGAEEGVPWIELNVELVGSDSRIYSTTTCSAVLENEGYDQPNLTSGGTASFQSCFDVPAEALEDATLRVSGTLDFNGEPVVWNTK</sequence>
<evidence type="ECO:0000256" key="2">
    <source>
        <dbReference type="SAM" id="Phobius"/>
    </source>
</evidence>
<accession>A0ABQ3GI37</accession>
<dbReference type="Gene3D" id="2.60.40.1240">
    <property type="match status" value="1"/>
</dbReference>
<keyword evidence="2" id="KW-1133">Transmembrane helix</keyword>
<reference evidence="4" key="1">
    <citation type="journal article" date="2019" name="Int. J. Syst. Evol. Microbiol.">
        <title>The Global Catalogue of Microorganisms (GCM) 10K type strain sequencing project: providing services to taxonomists for standard genome sequencing and annotation.</title>
        <authorList>
            <consortium name="The Broad Institute Genomics Platform"/>
            <consortium name="The Broad Institute Genome Sequencing Center for Infectious Disease"/>
            <person name="Wu L."/>
            <person name="Ma J."/>
        </authorList>
    </citation>
    <scope>NUCLEOTIDE SEQUENCE [LARGE SCALE GENOMIC DNA]</scope>
    <source>
        <strain evidence="4">KCTC 19466</strain>
    </source>
</reference>
<evidence type="ECO:0000256" key="1">
    <source>
        <dbReference type="ARBA" id="ARBA00022729"/>
    </source>
</evidence>
<organism evidence="3 4">
    <name type="scientific">Zhihengliuella salsuginis</name>
    <dbReference type="NCBI Taxonomy" id="578222"/>
    <lineage>
        <taxon>Bacteria</taxon>
        <taxon>Bacillati</taxon>
        <taxon>Actinomycetota</taxon>
        <taxon>Actinomycetes</taxon>
        <taxon>Micrococcales</taxon>
        <taxon>Micrococcaceae</taxon>
        <taxon>Zhihengliuella</taxon>
    </lineage>
</organism>
<evidence type="ECO:0008006" key="5">
    <source>
        <dbReference type="Google" id="ProtNLM"/>
    </source>
</evidence>
<keyword evidence="4" id="KW-1185">Reference proteome</keyword>
<dbReference type="Proteomes" id="UP000642819">
    <property type="component" value="Unassembled WGS sequence"/>
</dbReference>
<dbReference type="InterPro" id="IPR029050">
    <property type="entry name" value="Immunoprotect_excell_Ig-like"/>
</dbReference>
<gene>
    <name evidence="3" type="ORF">GCM10008096_15260</name>
</gene>
<feature type="transmembrane region" description="Helical" evidence="2">
    <location>
        <begin position="41"/>
        <end position="59"/>
    </location>
</feature>
<evidence type="ECO:0000313" key="4">
    <source>
        <dbReference type="Proteomes" id="UP000642819"/>
    </source>
</evidence>